<dbReference type="PROSITE" id="PS51318">
    <property type="entry name" value="TAT"/>
    <property type="match status" value="1"/>
</dbReference>
<accession>M5S9V3</accession>
<dbReference type="OrthoDB" id="9146593at2"/>
<dbReference type="Proteomes" id="UP000011996">
    <property type="component" value="Unassembled WGS sequence"/>
</dbReference>
<sequence length="452" mass="49643">MSHSPRTFSRRLMLRGMGTSVALPLLDVMSPTRLLAATSDGGPPPLRMGFFYVPNGMHMPAWTPQKDGREFELTPTLQKLAENKDSISVLSGLTLDGARAHGDGGGDHARSVAAFLTGAHPRKTNGADIQNGVSVDQVAAQYVGDRTRFASLELGLEASSQAGNCDSGYSCAYASNMSWRGPTNPMAKETDPRALFDRLFAGQTIKETRRAKSEREKYRKSILDFVASDAKRLHAHLPIVDRRKLDEYLYSIRDVEKRLDGAEKLGLTEEGVPDYPRPSGVPQELSRHSDLMMDMVALAYQTDSTRILSFMFTNAGSNRAYKEIGVNEGHHELSHHGKSEHKQAEIAKINSFHAERFNYLLSRLKLIREGDGSLLDNCMIVYGSGISDGDRHNHDDLPILLAGGGGGRIRAGQHVRYKNGTPLCNLYLWMMKQIGANADRFGDSSGVLQGLG</sequence>
<comment type="caution">
    <text evidence="1">The sequence shown here is derived from an EMBL/GenBank/DDBJ whole genome shotgun (WGS) entry which is preliminary data.</text>
</comment>
<protein>
    <submittedName>
        <fullName evidence="1">Secreted protein containing DUF1552</fullName>
    </submittedName>
</protein>
<dbReference type="PATRIC" id="fig|1263868.3.peg.1310"/>
<dbReference type="Pfam" id="PF07586">
    <property type="entry name" value="HXXSHH"/>
    <property type="match status" value="1"/>
</dbReference>
<dbReference type="RefSeq" id="WP_008664582.1">
    <property type="nucleotide sequence ID" value="NZ_ANOF01000042.1"/>
</dbReference>
<evidence type="ECO:0000313" key="2">
    <source>
        <dbReference type="Proteomes" id="UP000011996"/>
    </source>
</evidence>
<reference evidence="1 2" key="1">
    <citation type="journal article" date="2013" name="Mar. Genomics">
        <title>Expression of sulfatases in Rhodopirellula baltica and the diversity of sulfatases in the genus Rhodopirellula.</title>
        <authorList>
            <person name="Wegner C.E."/>
            <person name="Richter-Heitmann T."/>
            <person name="Klindworth A."/>
            <person name="Klockow C."/>
            <person name="Richter M."/>
            <person name="Achstetter T."/>
            <person name="Glockner F.O."/>
            <person name="Harder J."/>
        </authorList>
    </citation>
    <scope>NUCLEOTIDE SEQUENCE [LARGE SCALE GENOMIC DNA]</scope>
    <source>
        <strain evidence="1 2">SH398</strain>
    </source>
</reference>
<dbReference type="EMBL" id="ANOF01000042">
    <property type="protein sequence ID" value="EMI28261.1"/>
    <property type="molecule type" value="Genomic_DNA"/>
</dbReference>
<dbReference type="STRING" id="1263868.RESH_01222"/>
<proteinExistence type="predicted"/>
<evidence type="ECO:0000313" key="1">
    <source>
        <dbReference type="EMBL" id="EMI28261.1"/>
    </source>
</evidence>
<dbReference type="AlphaFoldDB" id="M5S9V3"/>
<gene>
    <name evidence="1" type="ORF">RESH_01222</name>
</gene>
<name>M5S9V3_9BACT</name>
<organism evidence="1 2">
    <name type="scientific">Rhodopirellula europaea SH398</name>
    <dbReference type="NCBI Taxonomy" id="1263868"/>
    <lineage>
        <taxon>Bacteria</taxon>
        <taxon>Pseudomonadati</taxon>
        <taxon>Planctomycetota</taxon>
        <taxon>Planctomycetia</taxon>
        <taxon>Pirellulales</taxon>
        <taxon>Pirellulaceae</taxon>
        <taxon>Rhodopirellula</taxon>
    </lineage>
</organism>
<dbReference type="InterPro" id="IPR006311">
    <property type="entry name" value="TAT_signal"/>
</dbReference>
<dbReference type="InterPro" id="IPR011447">
    <property type="entry name" value="DUF1552"/>
</dbReference>